<proteinExistence type="predicted"/>
<protein>
    <submittedName>
        <fullName evidence="1">Uncharacterized protein</fullName>
    </submittedName>
</protein>
<accession>A0A1I5VCB5</accession>
<gene>
    <name evidence="1" type="ORF">SAMN05444406_11078</name>
</gene>
<sequence length="260" mass="30204">MTDCVKCPKCGSTDCGEIIYGLPTYELFKRAEAGEVKLGGCVIMEDSPDYFCRNCGHEWKKDWLPMTINFDKIFHSGDPVRDKFLSRLFGIFGEELVRYWCSCPQAPYEDLGRPTVYAPGEMRGHTLDFTLCHRKTGKIFVAEVKCELEFQNYRYLRLTDAWQLEHHRNTAFLKFLHLTRYPESYKVKVRGHEVHADGAVLIWGSITPEGRRAVVEKYGFADVLSVEMMANDLRMWNPAGWSEKITQLRQWSNELFDSFL</sequence>
<evidence type="ECO:0000313" key="1">
    <source>
        <dbReference type="EMBL" id="SFQ05051.1"/>
    </source>
</evidence>
<evidence type="ECO:0000313" key="2">
    <source>
        <dbReference type="Proteomes" id="UP000198577"/>
    </source>
</evidence>
<dbReference type="AlphaFoldDB" id="A0A1I5VCB5"/>
<dbReference type="STRING" id="937334.SAMN05444406_11078"/>
<organism evidence="1 2">
    <name type="scientific">Caldicoprobacter faecalis</name>
    <dbReference type="NCBI Taxonomy" id="937334"/>
    <lineage>
        <taxon>Bacteria</taxon>
        <taxon>Bacillati</taxon>
        <taxon>Bacillota</taxon>
        <taxon>Clostridia</taxon>
        <taxon>Caldicoprobacterales</taxon>
        <taxon>Caldicoprobacteraceae</taxon>
        <taxon>Caldicoprobacter</taxon>
    </lineage>
</organism>
<name>A0A1I5VCB5_9FIRM</name>
<dbReference type="Proteomes" id="UP000198577">
    <property type="component" value="Unassembled WGS sequence"/>
</dbReference>
<dbReference type="EMBL" id="FOXR01000010">
    <property type="protein sequence ID" value="SFQ05051.1"/>
    <property type="molecule type" value="Genomic_DNA"/>
</dbReference>
<keyword evidence="2" id="KW-1185">Reference proteome</keyword>
<dbReference type="RefSeq" id="WP_177206103.1">
    <property type="nucleotide sequence ID" value="NZ_FOXR01000010.1"/>
</dbReference>
<reference evidence="1 2" key="1">
    <citation type="submission" date="2016-10" db="EMBL/GenBank/DDBJ databases">
        <authorList>
            <person name="de Groot N.N."/>
        </authorList>
    </citation>
    <scope>NUCLEOTIDE SEQUENCE [LARGE SCALE GENOMIC DNA]</scope>
    <source>
        <strain evidence="1 2">DSM 20678</strain>
    </source>
</reference>